<dbReference type="InterPro" id="IPR036008">
    <property type="entry name" value="Aconitase_4Fe-4S_dom"/>
</dbReference>
<dbReference type="NCBIfam" id="NF006690">
    <property type="entry name" value="PRK09238.1"/>
    <property type="match status" value="1"/>
</dbReference>
<dbReference type="Gene3D" id="3.30.499.10">
    <property type="entry name" value="Aconitase, domain 3"/>
    <property type="match status" value="2"/>
</dbReference>
<dbReference type="Gene3D" id="3.20.19.10">
    <property type="entry name" value="Aconitase, domain 4"/>
    <property type="match status" value="1"/>
</dbReference>
<dbReference type="Pfam" id="PF06434">
    <property type="entry name" value="Aconitase_2_N"/>
    <property type="match status" value="1"/>
</dbReference>
<comment type="catalytic activity">
    <reaction evidence="15 16">
        <text>citrate = D-threo-isocitrate</text>
        <dbReference type="Rhea" id="RHEA:10336"/>
        <dbReference type="ChEBI" id="CHEBI:15562"/>
        <dbReference type="ChEBI" id="CHEBI:16947"/>
        <dbReference type="EC" id="4.2.1.3"/>
    </reaction>
</comment>
<comment type="pathway">
    <text evidence="3">Organic acid metabolism; propanoate degradation.</text>
</comment>
<dbReference type="EC" id="4.2.1.99" evidence="6 16"/>
<evidence type="ECO:0000256" key="4">
    <source>
        <dbReference type="ARBA" id="ARBA00007185"/>
    </source>
</evidence>
<dbReference type="Gene3D" id="1.25.40.310">
    <property type="entry name" value="Aconitate B, HEAT-like domain"/>
    <property type="match status" value="1"/>
</dbReference>
<dbReference type="PANTHER" id="PTHR43160">
    <property type="entry name" value="ACONITATE HYDRATASE B"/>
    <property type="match status" value="1"/>
</dbReference>
<dbReference type="GO" id="GO:0046872">
    <property type="term" value="F:metal ion binding"/>
    <property type="evidence" value="ECO:0007669"/>
    <property type="project" value="UniProtKB-KW"/>
</dbReference>
<dbReference type="InterPro" id="IPR015933">
    <property type="entry name" value="Aconitase_B_HEAT-like_dom"/>
</dbReference>
<keyword evidence="23" id="KW-1185">Reference proteome</keyword>
<dbReference type="SUPFAM" id="SSF74778">
    <property type="entry name" value="Aconitase B, N-terminal domain"/>
    <property type="match status" value="1"/>
</dbReference>
<protein>
    <recommendedName>
        <fullName evidence="7 16">Aconitate hydratase B</fullName>
        <ecNumber evidence="5 16">4.2.1.3</ecNumber>
        <ecNumber evidence="6 16">4.2.1.99</ecNumber>
    </recommendedName>
    <alternativeName>
        <fullName evidence="16">2-methylisocitrate dehydratase</fullName>
    </alternativeName>
</protein>
<keyword evidence="13 17" id="KW-0411">Iron-sulfur</keyword>
<comment type="pathway">
    <text evidence="2 16">Carbohydrate metabolism; tricarboxylic acid cycle; isocitrate from oxaloacetate: step 2/2.</text>
</comment>
<dbReference type="InterPro" id="IPR015932">
    <property type="entry name" value="Aconitase_dom2"/>
</dbReference>
<dbReference type="InterPro" id="IPR015928">
    <property type="entry name" value="Aconitase/3IPM_dehydase_swvl"/>
</dbReference>
<feature type="binding site" evidence="18">
    <location>
        <begin position="240"/>
        <end position="242"/>
    </location>
    <ligand>
        <name>substrate</name>
    </ligand>
</feature>
<dbReference type="Pfam" id="PF11791">
    <property type="entry name" value="Aconitase_B_N"/>
    <property type="match status" value="1"/>
</dbReference>
<evidence type="ECO:0000313" key="23">
    <source>
        <dbReference type="Proteomes" id="UP000253083"/>
    </source>
</evidence>
<evidence type="ECO:0000256" key="8">
    <source>
        <dbReference type="ARBA" id="ARBA00022485"/>
    </source>
</evidence>
<dbReference type="AlphaFoldDB" id="A0A395JLH0"/>
<feature type="binding site" evidence="17">
    <location>
        <position position="709"/>
    </location>
    <ligand>
        <name>[4Fe-4S] cluster</name>
        <dbReference type="ChEBI" id="CHEBI:49883"/>
    </ligand>
</feature>
<dbReference type="FunCoup" id="A0A395JLH0">
    <property type="interactions" value="253"/>
</dbReference>
<keyword evidence="12 17" id="KW-0408">Iron</keyword>
<dbReference type="InterPro" id="IPR004406">
    <property type="entry name" value="Aconitase_B"/>
</dbReference>
<evidence type="ECO:0000256" key="3">
    <source>
        <dbReference type="ARBA" id="ARBA00005026"/>
    </source>
</evidence>
<dbReference type="InterPro" id="IPR015929">
    <property type="entry name" value="Aconitase_B_swivel"/>
</dbReference>
<evidence type="ECO:0000313" key="22">
    <source>
        <dbReference type="EMBL" id="RBP51612.1"/>
    </source>
</evidence>
<dbReference type="UniPathway" id="UPA00223">
    <property type="reaction ID" value="UER00718"/>
</dbReference>
<dbReference type="Proteomes" id="UP000253083">
    <property type="component" value="Unassembled WGS sequence"/>
</dbReference>
<feature type="binding site" evidence="18">
    <location>
        <begin position="410"/>
        <end position="412"/>
    </location>
    <ligand>
        <name>substrate</name>
    </ligand>
</feature>
<feature type="domain" description="Aconitase/3-isopropylmalate dehydratase large subunit alpha/beta/alpha" evidence="19">
    <location>
        <begin position="468"/>
        <end position="817"/>
    </location>
</feature>
<dbReference type="FunFam" id="1.25.40.310:FF:000001">
    <property type="entry name" value="Aconitate hydratase B"/>
    <property type="match status" value="1"/>
</dbReference>
<dbReference type="GO" id="GO:0003994">
    <property type="term" value="F:aconitate hydratase activity"/>
    <property type="evidence" value="ECO:0007669"/>
    <property type="project" value="UniProtKB-EC"/>
</dbReference>
<organism evidence="22 23">
    <name type="scientific">Arenicella xantha</name>
    <dbReference type="NCBI Taxonomy" id="644221"/>
    <lineage>
        <taxon>Bacteria</taxon>
        <taxon>Pseudomonadati</taxon>
        <taxon>Pseudomonadota</taxon>
        <taxon>Gammaproteobacteria</taxon>
        <taxon>Arenicellales</taxon>
        <taxon>Arenicellaceae</taxon>
        <taxon>Arenicella</taxon>
    </lineage>
</organism>
<evidence type="ECO:0000256" key="18">
    <source>
        <dbReference type="PIRSR" id="PIRSR036687-2"/>
    </source>
</evidence>
<dbReference type="CDD" id="cd01581">
    <property type="entry name" value="AcnB"/>
    <property type="match status" value="1"/>
</dbReference>
<keyword evidence="10 17" id="KW-0479">Metal-binding</keyword>
<feature type="binding site" evidence="17">
    <location>
        <position position="771"/>
    </location>
    <ligand>
        <name>[4Fe-4S] cluster</name>
        <dbReference type="ChEBI" id="CHEBI:49883"/>
    </ligand>
</feature>
<dbReference type="PIRSF" id="PIRSF036687">
    <property type="entry name" value="AcnB"/>
    <property type="match status" value="1"/>
</dbReference>
<dbReference type="NCBIfam" id="TIGR00117">
    <property type="entry name" value="acnB"/>
    <property type="match status" value="1"/>
</dbReference>
<keyword evidence="8 17" id="KW-0004">4Fe-4S</keyword>
<dbReference type="GO" id="GO:0003730">
    <property type="term" value="F:mRNA 3'-UTR binding"/>
    <property type="evidence" value="ECO:0007669"/>
    <property type="project" value="UniProtKB-ARBA"/>
</dbReference>
<keyword evidence="9 16" id="KW-0816">Tricarboxylic acid cycle</keyword>
<keyword evidence="11" id="KW-0694">RNA-binding</keyword>
<dbReference type="RefSeq" id="WP_113954367.1">
    <property type="nucleotide sequence ID" value="NZ_QNRT01000002.1"/>
</dbReference>
<comment type="caution">
    <text evidence="22">The sequence shown here is derived from an EMBL/GenBank/DDBJ whole genome shotgun (WGS) entry which is preliminary data.</text>
</comment>
<comment type="catalytic activity">
    <reaction evidence="1 16">
        <text>(2S,3R)-3-hydroxybutane-1,2,3-tricarboxylate = 2-methyl-cis-aconitate + H2O</text>
        <dbReference type="Rhea" id="RHEA:17941"/>
        <dbReference type="ChEBI" id="CHEBI:15377"/>
        <dbReference type="ChEBI" id="CHEBI:57429"/>
        <dbReference type="ChEBI" id="CHEBI:57872"/>
        <dbReference type="EC" id="4.2.1.99"/>
    </reaction>
</comment>
<dbReference type="FunFam" id="3.20.19.10:FF:000004">
    <property type="entry name" value="Aconitate hydratase B"/>
    <property type="match status" value="1"/>
</dbReference>
<dbReference type="InterPro" id="IPR036288">
    <property type="entry name" value="Aconitase_B_HEAT-like_dom_sf"/>
</dbReference>
<dbReference type="UniPathway" id="UPA00946"/>
<evidence type="ECO:0000259" key="21">
    <source>
        <dbReference type="Pfam" id="PF11791"/>
    </source>
</evidence>
<evidence type="ECO:0000256" key="13">
    <source>
        <dbReference type="ARBA" id="ARBA00023014"/>
    </source>
</evidence>
<dbReference type="InterPro" id="IPR001030">
    <property type="entry name" value="Acoase/IPM_deHydtase_lsu_aba"/>
</dbReference>
<feature type="binding site" evidence="17">
    <location>
        <position position="768"/>
    </location>
    <ligand>
        <name>[4Fe-4S] cluster</name>
        <dbReference type="ChEBI" id="CHEBI:49883"/>
    </ligand>
</feature>
<comment type="similarity">
    <text evidence="4 16">Belongs to the aconitase/IPM isomerase family.</text>
</comment>
<feature type="domain" description="Aconitase B swivel" evidence="20">
    <location>
        <begin position="168"/>
        <end position="378"/>
    </location>
</feature>
<keyword evidence="14 16" id="KW-0456">Lyase</keyword>
<dbReference type="EMBL" id="QNRT01000002">
    <property type="protein sequence ID" value="RBP51612.1"/>
    <property type="molecule type" value="Genomic_DNA"/>
</dbReference>
<dbReference type="PROSITE" id="PS00450">
    <property type="entry name" value="ACONITASE_1"/>
    <property type="match status" value="1"/>
</dbReference>
<dbReference type="Gene3D" id="3.40.1060.10">
    <property type="entry name" value="Aconitase, Domain 2"/>
    <property type="match status" value="1"/>
</dbReference>
<accession>A0A395JLH0</accession>
<evidence type="ECO:0000256" key="2">
    <source>
        <dbReference type="ARBA" id="ARBA00004717"/>
    </source>
</evidence>
<evidence type="ECO:0000256" key="6">
    <source>
        <dbReference type="ARBA" id="ARBA00013250"/>
    </source>
</evidence>
<name>A0A395JLH0_9GAMM</name>
<sequence>MLEAYRAHVAERAEMGIVPLPLDATQVAELIELMKNPPAGEEEFLVELFTQRVPAGVDQAAYVKASFLASLADGSVTCPLISDERAVEILGSMLGGYNIEPLIKALDIPKLADEAAQALSHTLLMFDAFYDVKEKADAGNAHAQKVIQSWADAEWFTSKDELAEKITVTVFMVPGETNTDDLSPAPDAWSRPDIPLHALAMLKMPRDGFDVNGDPLAKIEELKEKGHPVAYVGDVVGTGSSRKSATNSVLWTMGDDIPFIPNKRDGGYCFGNKIAPIFYNTMEDSGALPIEMDVSKMEMGDVIDVYPYAGVVKKHGTDEVLSTFELKTQVLLDEVRAGGRIPLIIGRGLTTRARESLGLPASDLFRLPEPVVSSSKGYTLAQKMVGKACGMEGVRPGQYCEPKMTTVGSQDTTGPMTRDELKDLACLGFSADLVMQSFCHTAAYPKPVDVTTHAQLPDFIMNRGGVSLKPGDGIIHSWLNRMLLPDTVGTGGDSHTRFPIGISFPAGSGLVAFAAATGVMPLDMPESVLVRFKGKMQPGITLRDLVHAIPLYAIKQGHLTVAKEGKKNVFSGRILEIEGLPDLKVEQAFEIADASAERSAGGCTIKLNKEPIIEYINSNITMLKWMISEGYGDKRTISRRIMDMQAWLESPDLLEADADAEYHEIIEIDLNEIKEPILCCPNDPDDAKTLSDVLSQGEVGIDEVFIGSCMTNIGHFRAAAKLFDEMGEPVPTRTWIVPPTKMDEAQLTAEGHYATFGRAGARTEMPGCSLCMGNQARVAAGSTVVSTSTRNFPNRLGDGANVYLASAELAAVAAVKGKLPTVSEYMDIAKNLDLVADEVYQYLNFNKLPKYQAAADKVVLES</sequence>
<feature type="binding site" evidence="18">
    <location>
        <position position="790"/>
    </location>
    <ligand>
        <name>substrate</name>
    </ligand>
</feature>
<dbReference type="EC" id="4.2.1.3" evidence="5 16"/>
<dbReference type="GO" id="GO:0005829">
    <property type="term" value="C:cytosol"/>
    <property type="evidence" value="ECO:0007669"/>
    <property type="project" value="InterPro"/>
</dbReference>
<dbReference type="OrthoDB" id="9758061at2"/>
<evidence type="ECO:0000256" key="15">
    <source>
        <dbReference type="ARBA" id="ARBA00023501"/>
    </source>
</evidence>
<evidence type="ECO:0000256" key="5">
    <source>
        <dbReference type="ARBA" id="ARBA00012926"/>
    </source>
</evidence>
<dbReference type="InterPro" id="IPR050926">
    <property type="entry name" value="Aconitase/IPM_isomerase"/>
</dbReference>
<dbReference type="GO" id="GO:0019629">
    <property type="term" value="P:propionate catabolic process, 2-methylcitrate cycle"/>
    <property type="evidence" value="ECO:0007669"/>
    <property type="project" value="TreeGrafter"/>
</dbReference>
<gene>
    <name evidence="22" type="ORF">DFR28_1021042</name>
</gene>
<dbReference type="GO" id="GO:0047456">
    <property type="term" value="F:2-methylisocitrate dehydratase activity"/>
    <property type="evidence" value="ECO:0007669"/>
    <property type="project" value="UniProtKB-EC"/>
</dbReference>
<dbReference type="GO" id="GO:0006099">
    <property type="term" value="P:tricarboxylic acid cycle"/>
    <property type="evidence" value="ECO:0007669"/>
    <property type="project" value="UniProtKB-UniPathway"/>
</dbReference>
<evidence type="ECO:0000256" key="17">
    <source>
        <dbReference type="PIRSR" id="PIRSR036687-1"/>
    </source>
</evidence>
<evidence type="ECO:0000256" key="7">
    <source>
        <dbReference type="ARBA" id="ARBA00019379"/>
    </source>
</evidence>
<evidence type="ECO:0000256" key="10">
    <source>
        <dbReference type="ARBA" id="ARBA00022723"/>
    </source>
</evidence>
<comment type="cofactor">
    <cofactor evidence="17">
        <name>[4Fe-4S] cluster</name>
        <dbReference type="ChEBI" id="CHEBI:49883"/>
    </cofactor>
    <text evidence="17">Binds 1 [4Fe-4S] cluster per subunit.</text>
</comment>
<dbReference type="Pfam" id="PF00330">
    <property type="entry name" value="Aconitase"/>
    <property type="match status" value="1"/>
</dbReference>
<dbReference type="FunFam" id="3.30.499.10:FF:000008">
    <property type="entry name" value="Aconitate hydratase B"/>
    <property type="match status" value="1"/>
</dbReference>
<dbReference type="FunFam" id="3.30.499.10:FF:000001">
    <property type="entry name" value="Aconitate hydratase B"/>
    <property type="match status" value="1"/>
</dbReference>
<proteinExistence type="inferred from homology"/>
<evidence type="ECO:0000256" key="14">
    <source>
        <dbReference type="ARBA" id="ARBA00023239"/>
    </source>
</evidence>
<evidence type="ECO:0000256" key="1">
    <source>
        <dbReference type="ARBA" id="ARBA00000118"/>
    </source>
</evidence>
<evidence type="ECO:0000259" key="19">
    <source>
        <dbReference type="Pfam" id="PF00330"/>
    </source>
</evidence>
<dbReference type="PANTHER" id="PTHR43160:SF4">
    <property type="entry name" value="ACONITATE HYDRATASE B"/>
    <property type="match status" value="1"/>
</dbReference>
<feature type="binding site" evidence="18">
    <location>
        <position position="191"/>
    </location>
    <ligand>
        <name>substrate</name>
    </ligand>
</feature>
<feature type="binding site" evidence="18">
    <location>
        <position position="795"/>
    </location>
    <ligand>
        <name>substrate</name>
    </ligand>
</feature>
<evidence type="ECO:0000256" key="9">
    <source>
        <dbReference type="ARBA" id="ARBA00022532"/>
    </source>
</evidence>
<dbReference type="PROSITE" id="PS01244">
    <property type="entry name" value="ACONITASE_2"/>
    <property type="match status" value="1"/>
</dbReference>
<feature type="binding site" evidence="18">
    <location>
        <position position="494"/>
    </location>
    <ligand>
        <name>substrate</name>
    </ligand>
</feature>
<dbReference type="InterPro" id="IPR015931">
    <property type="entry name" value="Acnase/IPM_dHydase_lsu_aba_1/3"/>
</dbReference>
<dbReference type="InParanoid" id="A0A395JLH0"/>
<evidence type="ECO:0000256" key="16">
    <source>
        <dbReference type="PIRNR" id="PIRNR036687"/>
    </source>
</evidence>
<dbReference type="CDD" id="cd01576">
    <property type="entry name" value="AcnB_Swivel"/>
    <property type="match status" value="1"/>
</dbReference>
<evidence type="ECO:0000259" key="20">
    <source>
        <dbReference type="Pfam" id="PF06434"/>
    </source>
</evidence>
<dbReference type="SUPFAM" id="SSF53732">
    <property type="entry name" value="Aconitase iron-sulfur domain"/>
    <property type="match status" value="1"/>
</dbReference>
<dbReference type="InterPro" id="IPR018136">
    <property type="entry name" value="Aconitase_4Fe-4S_BS"/>
</dbReference>
<feature type="domain" description="Aconitase B HEAT-like" evidence="21">
    <location>
        <begin position="4"/>
        <end position="156"/>
    </location>
</feature>
<evidence type="ECO:0000256" key="11">
    <source>
        <dbReference type="ARBA" id="ARBA00022884"/>
    </source>
</evidence>
<reference evidence="22 23" key="1">
    <citation type="submission" date="2018-06" db="EMBL/GenBank/DDBJ databases">
        <title>Genomic Encyclopedia of Type Strains, Phase IV (KMG-IV): sequencing the most valuable type-strain genomes for metagenomic binning, comparative biology and taxonomic classification.</title>
        <authorList>
            <person name="Goeker M."/>
        </authorList>
    </citation>
    <scope>NUCLEOTIDE SEQUENCE [LARGE SCALE GENOMIC DNA]</scope>
    <source>
        <strain evidence="22 23">DSM 24032</strain>
    </source>
</reference>
<dbReference type="GO" id="GO:0051539">
    <property type="term" value="F:4 iron, 4 sulfur cluster binding"/>
    <property type="evidence" value="ECO:0007669"/>
    <property type="project" value="UniProtKB-KW"/>
</dbReference>
<evidence type="ECO:0000256" key="12">
    <source>
        <dbReference type="ARBA" id="ARBA00023004"/>
    </source>
</evidence>
<dbReference type="SUPFAM" id="SSF52016">
    <property type="entry name" value="LeuD/IlvD-like"/>
    <property type="match status" value="1"/>
</dbReference>